<accession>A0AAX4HQS5</accession>
<dbReference type="Proteomes" id="UP001324634">
    <property type="component" value="Chromosome"/>
</dbReference>
<dbReference type="GO" id="GO:0005737">
    <property type="term" value="C:cytoplasm"/>
    <property type="evidence" value="ECO:0007669"/>
    <property type="project" value="UniProtKB-SubCell"/>
</dbReference>
<dbReference type="Gene3D" id="3.90.190.20">
    <property type="entry name" value="Mur ligase, C-terminal domain"/>
    <property type="match status" value="1"/>
</dbReference>
<sequence length="458" mass="50522">MLGWLKATKLHFIGIGGIGMSGIAEVLLDLGYKVSGSDLNASAVTENLQKKGAEIFIGHKASNVEGSTLIVYSSAIDTKNPEVIRATELEIPMIRRAEMLAELMRLKFGIAVAGSHGKTTTTSLIATIFQEAKLDATHIIGGIVRNLGGNAKKGDGQYLIAEADESDGSFLLLNPIMAAVTNIDNDHLDHYGTEDKIVDAFVEFVNRLPFYGRVALNANDATSLSIKSRVKRPIIWYGIELERGEADYVAKNVELSAGGTQFDLYFKGEKLTRIQTNLMGMHNVSNTLAAISLSHEAGLDIKMIQQGLLSFQGVGRRLEKLHENKEFVVIDDYGHHPTEVRATISTLRRVDQRPLCVVFEPHRYTRTQNFWKEFQDCFEGCDELYLAPIYAASEKPIDGITSEAMAKEMKSKGKNVTFISSLDEMKGILEHRKNQNCVFVTLGAGAISKKIRELVKNL</sequence>
<dbReference type="InterPro" id="IPR004101">
    <property type="entry name" value="Mur_ligase_C"/>
</dbReference>
<evidence type="ECO:0000256" key="4">
    <source>
        <dbReference type="ARBA" id="ARBA00022490"/>
    </source>
</evidence>
<dbReference type="InterPro" id="IPR050061">
    <property type="entry name" value="MurCDEF_pg_biosynth"/>
</dbReference>
<evidence type="ECO:0000256" key="5">
    <source>
        <dbReference type="ARBA" id="ARBA00022598"/>
    </source>
</evidence>
<dbReference type="SUPFAM" id="SSF51984">
    <property type="entry name" value="MurCD N-terminal domain"/>
    <property type="match status" value="1"/>
</dbReference>
<keyword evidence="5 14" id="KW-0436">Ligase</keyword>
<dbReference type="GO" id="GO:0005524">
    <property type="term" value="F:ATP binding"/>
    <property type="evidence" value="ECO:0007669"/>
    <property type="project" value="UniProtKB-UniRule"/>
</dbReference>
<dbReference type="InterPro" id="IPR013221">
    <property type="entry name" value="Mur_ligase_cen"/>
</dbReference>
<evidence type="ECO:0000256" key="6">
    <source>
        <dbReference type="ARBA" id="ARBA00022618"/>
    </source>
</evidence>
<dbReference type="NCBIfam" id="TIGR01082">
    <property type="entry name" value="murC"/>
    <property type="match status" value="1"/>
</dbReference>
<keyword evidence="12 14" id="KW-0961">Cell wall biogenesis/degradation</keyword>
<reference evidence="18 19" key="1">
    <citation type="submission" date="2023-11" db="EMBL/GenBank/DDBJ databases">
        <title>Peredibacter starrii A3.12.</title>
        <authorList>
            <person name="Mitchell R.J."/>
        </authorList>
    </citation>
    <scope>NUCLEOTIDE SEQUENCE [LARGE SCALE GENOMIC DNA]</scope>
    <source>
        <strain evidence="18 19">A3.12</strain>
    </source>
</reference>
<keyword evidence="6 14" id="KW-0132">Cell division</keyword>
<dbReference type="PANTHER" id="PTHR43445:SF3">
    <property type="entry name" value="UDP-N-ACETYLMURAMATE--L-ALANINE LIGASE"/>
    <property type="match status" value="1"/>
</dbReference>
<proteinExistence type="inferred from homology"/>
<evidence type="ECO:0000256" key="9">
    <source>
        <dbReference type="ARBA" id="ARBA00022960"/>
    </source>
</evidence>
<dbReference type="KEGG" id="psti:SOO65_01835"/>
<dbReference type="EMBL" id="CP139487">
    <property type="protein sequence ID" value="WPU65478.1"/>
    <property type="molecule type" value="Genomic_DNA"/>
</dbReference>
<dbReference type="AlphaFoldDB" id="A0AAX4HQS5"/>
<dbReference type="GO" id="GO:0071555">
    <property type="term" value="P:cell wall organization"/>
    <property type="evidence" value="ECO:0007669"/>
    <property type="project" value="UniProtKB-KW"/>
</dbReference>
<evidence type="ECO:0000256" key="14">
    <source>
        <dbReference type="HAMAP-Rule" id="MF_00046"/>
    </source>
</evidence>
<keyword evidence="11 14" id="KW-0131">Cell cycle</keyword>
<feature type="domain" description="Mur ligase N-terminal catalytic" evidence="15">
    <location>
        <begin position="10"/>
        <end position="106"/>
    </location>
</feature>
<comment type="subcellular location">
    <subcellularLocation>
        <location evidence="1 14">Cytoplasm</location>
    </subcellularLocation>
</comment>
<feature type="domain" description="Mur ligase C-terminal" evidence="16">
    <location>
        <begin position="316"/>
        <end position="444"/>
    </location>
</feature>
<evidence type="ECO:0000256" key="8">
    <source>
        <dbReference type="ARBA" id="ARBA00022840"/>
    </source>
</evidence>
<keyword evidence="4 14" id="KW-0963">Cytoplasm</keyword>
<dbReference type="PANTHER" id="PTHR43445">
    <property type="entry name" value="UDP-N-ACETYLMURAMATE--L-ALANINE LIGASE-RELATED"/>
    <property type="match status" value="1"/>
</dbReference>
<evidence type="ECO:0000313" key="19">
    <source>
        <dbReference type="Proteomes" id="UP001324634"/>
    </source>
</evidence>
<keyword evidence="9 14" id="KW-0133">Cell shape</keyword>
<dbReference type="GO" id="GO:0008763">
    <property type="term" value="F:UDP-N-acetylmuramate-L-alanine ligase activity"/>
    <property type="evidence" value="ECO:0007669"/>
    <property type="project" value="UniProtKB-UniRule"/>
</dbReference>
<keyword evidence="19" id="KW-1185">Reference proteome</keyword>
<feature type="binding site" evidence="14">
    <location>
        <begin position="114"/>
        <end position="120"/>
    </location>
    <ligand>
        <name>ATP</name>
        <dbReference type="ChEBI" id="CHEBI:30616"/>
    </ligand>
</feature>
<dbReference type="GO" id="GO:0051301">
    <property type="term" value="P:cell division"/>
    <property type="evidence" value="ECO:0007669"/>
    <property type="project" value="UniProtKB-KW"/>
</dbReference>
<dbReference type="Gene3D" id="3.40.50.720">
    <property type="entry name" value="NAD(P)-binding Rossmann-like Domain"/>
    <property type="match status" value="1"/>
</dbReference>
<keyword evidence="8 14" id="KW-0067">ATP-binding</keyword>
<dbReference type="SUPFAM" id="SSF53244">
    <property type="entry name" value="MurD-like peptide ligases, peptide-binding domain"/>
    <property type="match status" value="1"/>
</dbReference>
<dbReference type="EC" id="6.3.2.8" evidence="3 14"/>
<dbReference type="InterPro" id="IPR036565">
    <property type="entry name" value="Mur-like_cat_sf"/>
</dbReference>
<evidence type="ECO:0000256" key="10">
    <source>
        <dbReference type="ARBA" id="ARBA00022984"/>
    </source>
</evidence>
<protein>
    <recommendedName>
        <fullName evidence="3 14">UDP-N-acetylmuramate--L-alanine ligase</fullName>
        <ecNumber evidence="3 14">6.3.2.8</ecNumber>
    </recommendedName>
    <alternativeName>
        <fullName evidence="14">UDP-N-acetylmuramoyl-L-alanine synthetase</fullName>
    </alternativeName>
</protein>
<name>A0AAX4HQS5_9BACT</name>
<dbReference type="Pfam" id="PF08245">
    <property type="entry name" value="Mur_ligase_M"/>
    <property type="match status" value="1"/>
</dbReference>
<comment type="catalytic activity">
    <reaction evidence="13 14">
        <text>UDP-N-acetyl-alpha-D-muramate + L-alanine + ATP = UDP-N-acetyl-alpha-D-muramoyl-L-alanine + ADP + phosphate + H(+)</text>
        <dbReference type="Rhea" id="RHEA:23372"/>
        <dbReference type="ChEBI" id="CHEBI:15378"/>
        <dbReference type="ChEBI" id="CHEBI:30616"/>
        <dbReference type="ChEBI" id="CHEBI:43474"/>
        <dbReference type="ChEBI" id="CHEBI:57972"/>
        <dbReference type="ChEBI" id="CHEBI:70757"/>
        <dbReference type="ChEBI" id="CHEBI:83898"/>
        <dbReference type="ChEBI" id="CHEBI:456216"/>
        <dbReference type="EC" id="6.3.2.8"/>
    </reaction>
</comment>
<dbReference type="GO" id="GO:0008360">
    <property type="term" value="P:regulation of cell shape"/>
    <property type="evidence" value="ECO:0007669"/>
    <property type="project" value="UniProtKB-KW"/>
</dbReference>
<evidence type="ECO:0000259" key="17">
    <source>
        <dbReference type="Pfam" id="PF08245"/>
    </source>
</evidence>
<evidence type="ECO:0000256" key="13">
    <source>
        <dbReference type="ARBA" id="ARBA00047833"/>
    </source>
</evidence>
<gene>
    <name evidence="14 18" type="primary">murC</name>
    <name evidence="18" type="ORF">SOO65_01835</name>
</gene>
<evidence type="ECO:0000313" key="18">
    <source>
        <dbReference type="EMBL" id="WPU65478.1"/>
    </source>
</evidence>
<evidence type="ECO:0000259" key="16">
    <source>
        <dbReference type="Pfam" id="PF02875"/>
    </source>
</evidence>
<dbReference type="Pfam" id="PF02875">
    <property type="entry name" value="Mur_ligase_C"/>
    <property type="match status" value="1"/>
</dbReference>
<evidence type="ECO:0000256" key="2">
    <source>
        <dbReference type="ARBA" id="ARBA00004752"/>
    </source>
</evidence>
<comment type="similarity">
    <text evidence="14">Belongs to the MurCDEF family.</text>
</comment>
<evidence type="ECO:0000256" key="7">
    <source>
        <dbReference type="ARBA" id="ARBA00022741"/>
    </source>
</evidence>
<evidence type="ECO:0000259" key="15">
    <source>
        <dbReference type="Pfam" id="PF01225"/>
    </source>
</evidence>
<organism evidence="18 19">
    <name type="scientific">Peredibacter starrii</name>
    <dbReference type="NCBI Taxonomy" id="28202"/>
    <lineage>
        <taxon>Bacteria</taxon>
        <taxon>Pseudomonadati</taxon>
        <taxon>Bdellovibrionota</taxon>
        <taxon>Bacteriovoracia</taxon>
        <taxon>Bacteriovoracales</taxon>
        <taxon>Bacteriovoracaceae</taxon>
        <taxon>Peredibacter</taxon>
    </lineage>
</organism>
<evidence type="ECO:0000256" key="3">
    <source>
        <dbReference type="ARBA" id="ARBA00012211"/>
    </source>
</evidence>
<dbReference type="Pfam" id="PF01225">
    <property type="entry name" value="Mur_ligase"/>
    <property type="match status" value="1"/>
</dbReference>
<dbReference type="GO" id="GO:0009252">
    <property type="term" value="P:peptidoglycan biosynthetic process"/>
    <property type="evidence" value="ECO:0007669"/>
    <property type="project" value="UniProtKB-UniRule"/>
</dbReference>
<dbReference type="InterPro" id="IPR036615">
    <property type="entry name" value="Mur_ligase_C_dom_sf"/>
</dbReference>
<comment type="function">
    <text evidence="14">Cell wall formation.</text>
</comment>
<evidence type="ECO:0000256" key="1">
    <source>
        <dbReference type="ARBA" id="ARBA00004496"/>
    </source>
</evidence>
<dbReference type="Gene3D" id="3.40.1190.10">
    <property type="entry name" value="Mur-like, catalytic domain"/>
    <property type="match status" value="1"/>
</dbReference>
<dbReference type="RefSeq" id="WP_321396018.1">
    <property type="nucleotide sequence ID" value="NZ_CP139487.1"/>
</dbReference>
<keyword evidence="10 14" id="KW-0573">Peptidoglycan synthesis</keyword>
<dbReference type="HAMAP" id="MF_00046">
    <property type="entry name" value="MurC"/>
    <property type="match status" value="1"/>
</dbReference>
<comment type="pathway">
    <text evidence="2 14">Cell wall biogenesis; peptidoglycan biosynthesis.</text>
</comment>
<dbReference type="InterPro" id="IPR000713">
    <property type="entry name" value="Mur_ligase_N"/>
</dbReference>
<feature type="domain" description="Mur ligase central" evidence="17">
    <location>
        <begin position="112"/>
        <end position="292"/>
    </location>
</feature>
<evidence type="ECO:0000256" key="11">
    <source>
        <dbReference type="ARBA" id="ARBA00023306"/>
    </source>
</evidence>
<keyword evidence="7 14" id="KW-0547">Nucleotide-binding</keyword>
<evidence type="ECO:0000256" key="12">
    <source>
        <dbReference type="ARBA" id="ARBA00023316"/>
    </source>
</evidence>
<dbReference type="InterPro" id="IPR005758">
    <property type="entry name" value="UDP-N-AcMur_Ala_ligase_MurC"/>
</dbReference>
<dbReference type="SUPFAM" id="SSF53623">
    <property type="entry name" value="MurD-like peptide ligases, catalytic domain"/>
    <property type="match status" value="1"/>
</dbReference>